<dbReference type="InterPro" id="IPR001135">
    <property type="entry name" value="NADH_Q_OxRdtase_suD"/>
</dbReference>
<dbReference type="GO" id="GO:0016151">
    <property type="term" value="F:nickel cation binding"/>
    <property type="evidence" value="ECO:0007669"/>
    <property type="project" value="InterPro"/>
</dbReference>
<dbReference type="InterPro" id="IPR001501">
    <property type="entry name" value="Ni-dep_hyd_lsu"/>
</dbReference>
<evidence type="ECO:0000313" key="4">
    <source>
        <dbReference type="EMBL" id="GAP41536.1"/>
    </source>
</evidence>
<name>A0A0S7BXP1_9CHLR</name>
<feature type="domain" description="NADH-quinone oxidoreductase subunit D" evidence="3">
    <location>
        <begin position="129"/>
        <end position="293"/>
    </location>
</feature>
<feature type="binding site" evidence="2">
    <location>
        <position position="55"/>
    </location>
    <ligand>
        <name>Mg(2+)</name>
        <dbReference type="ChEBI" id="CHEBI:18420"/>
    </ligand>
</feature>
<keyword evidence="2" id="KW-0460">Magnesium</keyword>
<keyword evidence="5" id="KW-1185">Reference proteome</keyword>
<dbReference type="Gene3D" id="1.10.645.10">
    <property type="entry name" value="Cytochrome-c3 Hydrogenase, chain B"/>
    <property type="match status" value="1"/>
</dbReference>
<feature type="binding site" evidence="2">
    <location>
        <position position="74"/>
    </location>
    <ligand>
        <name>Ni(2+)</name>
        <dbReference type="ChEBI" id="CHEBI:49786"/>
    </ligand>
</feature>
<comment type="cofactor">
    <cofactor evidence="2">
        <name>Fe cation</name>
        <dbReference type="ChEBI" id="CHEBI:24875"/>
    </cofactor>
</comment>
<gene>
    <name evidence="4" type="ORF">ATC1_131528</name>
</gene>
<evidence type="ECO:0000256" key="1">
    <source>
        <dbReference type="ARBA" id="ARBA00023002"/>
    </source>
</evidence>
<dbReference type="Pfam" id="PF00346">
    <property type="entry name" value="Complex1_49kDa"/>
    <property type="match status" value="2"/>
</dbReference>
<dbReference type="EMBL" id="DF968181">
    <property type="protein sequence ID" value="GAP41536.1"/>
    <property type="molecule type" value="Genomic_DNA"/>
</dbReference>
<dbReference type="STRING" id="1678840.ATC1_131528"/>
<keyword evidence="2" id="KW-0408">Iron</keyword>
<dbReference type="InterPro" id="IPR018194">
    <property type="entry name" value="Ni-dep_hyd_lsu_Ni_BS"/>
</dbReference>
<dbReference type="GO" id="GO:0051287">
    <property type="term" value="F:NAD binding"/>
    <property type="evidence" value="ECO:0007669"/>
    <property type="project" value="InterPro"/>
</dbReference>
<feature type="binding site" evidence="2">
    <location>
        <position position="77"/>
    </location>
    <ligand>
        <name>Fe cation</name>
        <dbReference type="ChEBI" id="CHEBI:24875"/>
    </ligand>
</feature>
<sequence length="418" mass="47198">MTDNLIDSNKSQKYIVPIGPQHPALKEPGHFEFTVEGEIVVDASIRLGYVHRGVEKAAESRTWTQVLYLVERVCGICSHAHGTAFIQNAEALAGIEIPPRAKVIRAIAGEIERLHSHLLWLGVAAHEGGFDAMFMYSWRDREIVMDILENFFGNRVNYSVNIPGGVKEDITPEFAEQLRIKLDFLEKRLKHYLDVVNDDVTFRARTVNIGTLGKEEMTRLGATGPTARSAGITRDIRVDRPYSGFDIYPINMILDDHGDLNARFVVRLKECFESIRYIRDVLEKIPEGELSVKFPRKIPAGESMSSVEAPRGELFYFVRSNGTENPDRVKVRTASLCNWGTIVSAVAKGHKLADMPMILAGIDPCFSCNDRMVNIVGKEKNAQLWTWEQLRKYGINYHAMQEGFNVSDCGIEQLREEK</sequence>
<dbReference type="PANTHER" id="PTHR43485">
    <property type="entry name" value="HYDROGENASE-4 COMPONENT G"/>
    <property type="match status" value="1"/>
</dbReference>
<feature type="binding site" evidence="2">
    <location>
        <position position="365"/>
    </location>
    <ligand>
        <name>Ni(2+)</name>
        <dbReference type="ChEBI" id="CHEBI:49786"/>
    </ligand>
</feature>
<accession>A0A0S7BXP1</accession>
<keyword evidence="2" id="KW-0479">Metal-binding</keyword>
<dbReference type="RefSeq" id="WP_062282954.1">
    <property type="nucleotide sequence ID" value="NZ_DF968181.1"/>
</dbReference>
<evidence type="ECO:0000259" key="3">
    <source>
        <dbReference type="Pfam" id="PF00346"/>
    </source>
</evidence>
<dbReference type="GO" id="GO:0048038">
    <property type="term" value="F:quinone binding"/>
    <property type="evidence" value="ECO:0007669"/>
    <property type="project" value="InterPro"/>
</dbReference>
<evidence type="ECO:0000256" key="2">
    <source>
        <dbReference type="PIRSR" id="PIRSR601501-1"/>
    </source>
</evidence>
<dbReference type="PANTHER" id="PTHR43485:SF1">
    <property type="entry name" value="FORMATE HYDROGENLYASE SUBUNIT 5-RELATED"/>
    <property type="match status" value="1"/>
</dbReference>
<dbReference type="GO" id="GO:0016651">
    <property type="term" value="F:oxidoreductase activity, acting on NAD(P)H"/>
    <property type="evidence" value="ECO:0007669"/>
    <property type="project" value="InterPro"/>
</dbReference>
<feature type="binding site" evidence="2">
    <location>
        <position position="331"/>
    </location>
    <ligand>
        <name>Mg(2+)</name>
        <dbReference type="ChEBI" id="CHEBI:18420"/>
    </ligand>
</feature>
<organism evidence="4">
    <name type="scientific">Flexilinea flocculi</name>
    <dbReference type="NCBI Taxonomy" id="1678840"/>
    <lineage>
        <taxon>Bacteria</taxon>
        <taxon>Bacillati</taxon>
        <taxon>Chloroflexota</taxon>
        <taxon>Anaerolineae</taxon>
        <taxon>Anaerolineales</taxon>
        <taxon>Anaerolineaceae</taxon>
        <taxon>Flexilinea</taxon>
    </lineage>
</organism>
<dbReference type="Pfam" id="PF00374">
    <property type="entry name" value="NiFeSe_Hases"/>
    <property type="match status" value="1"/>
</dbReference>
<keyword evidence="2" id="KW-0533">Nickel</keyword>
<dbReference type="SUPFAM" id="SSF56762">
    <property type="entry name" value="HydB/Nqo4-like"/>
    <property type="match status" value="1"/>
</dbReference>
<dbReference type="Proteomes" id="UP000053370">
    <property type="component" value="Unassembled WGS sequence"/>
</dbReference>
<proteinExistence type="predicted"/>
<feature type="domain" description="NADH-quinone oxidoreductase subunit D" evidence="3">
    <location>
        <begin position="297"/>
        <end position="371"/>
    </location>
</feature>
<keyword evidence="1" id="KW-0560">Oxidoreductase</keyword>
<dbReference type="GO" id="GO:0008901">
    <property type="term" value="F:ferredoxin hydrogenase activity"/>
    <property type="evidence" value="ECO:0007669"/>
    <property type="project" value="InterPro"/>
</dbReference>
<dbReference type="InterPro" id="IPR029014">
    <property type="entry name" value="NiFe-Hase_large"/>
</dbReference>
<comment type="cofactor">
    <cofactor evidence="2">
        <name>Ni(2+)</name>
        <dbReference type="ChEBI" id="CHEBI:49786"/>
    </cofactor>
</comment>
<dbReference type="OrthoDB" id="9801496at2"/>
<dbReference type="PROSITE" id="PS00507">
    <property type="entry name" value="NI_HGENASE_L_1"/>
    <property type="match status" value="1"/>
</dbReference>
<reference evidence="4" key="1">
    <citation type="journal article" date="2015" name="Genome Announc.">
        <title>Draft Genome Sequence of Anaerolineae Strain TC1, a Novel Isolate from a Methanogenic Wastewater Treatment System.</title>
        <authorList>
            <person name="Matsuura N."/>
            <person name="Tourlousse D.M."/>
            <person name="Sun L."/>
            <person name="Toyonaga M."/>
            <person name="Kuroda K."/>
            <person name="Ohashi A."/>
            <person name="Cruz R."/>
            <person name="Yamaguchi T."/>
            <person name="Sekiguchi Y."/>
        </authorList>
    </citation>
    <scope>NUCLEOTIDE SEQUENCE [LARGE SCALE GENOMIC DNA]</scope>
    <source>
        <strain evidence="4">TC1</strain>
    </source>
</reference>
<feature type="binding site" evidence="2">
    <location>
        <position position="368"/>
    </location>
    <ligand>
        <name>Fe cation</name>
        <dbReference type="ChEBI" id="CHEBI:24875"/>
    </ligand>
</feature>
<dbReference type="AlphaFoldDB" id="A0A0S7BXP1"/>
<protein>
    <submittedName>
        <fullName evidence="4">Ni,Fe-hydrogenase III large subunit</fullName>
    </submittedName>
</protein>
<dbReference type="InterPro" id="IPR052197">
    <property type="entry name" value="ComplexI_49kDa-like"/>
</dbReference>
<feature type="binding site" evidence="2">
    <location>
        <position position="77"/>
    </location>
    <ligand>
        <name>Ni(2+)</name>
        <dbReference type="ChEBI" id="CHEBI:49786"/>
    </ligand>
</feature>
<evidence type="ECO:0000313" key="5">
    <source>
        <dbReference type="Proteomes" id="UP000053370"/>
    </source>
</evidence>